<reference evidence="1" key="1">
    <citation type="journal article" date="2020" name="Nature">
        <title>Giant virus diversity and host interactions through global metagenomics.</title>
        <authorList>
            <person name="Schulz F."/>
            <person name="Roux S."/>
            <person name="Paez-Espino D."/>
            <person name="Jungbluth S."/>
            <person name="Walsh D.A."/>
            <person name="Denef V.J."/>
            <person name="McMahon K.D."/>
            <person name="Konstantinidis K.T."/>
            <person name="Eloe-Fadrosh E.A."/>
            <person name="Kyrpides N.C."/>
            <person name="Woyke T."/>
        </authorList>
    </citation>
    <scope>NUCLEOTIDE SEQUENCE</scope>
    <source>
        <strain evidence="1">GVMAG-S-ERX555907-94</strain>
    </source>
</reference>
<dbReference type="EMBL" id="MN741026">
    <property type="protein sequence ID" value="QHU23289.1"/>
    <property type="molecule type" value="Genomic_DNA"/>
</dbReference>
<dbReference type="AlphaFoldDB" id="A0A6C0L0E6"/>
<sequence>MKYLGFLVTFFTTIAAKGGYPVMGQDSHGCVLDGGYEWCESSQKCLRIWEEACPSLLQTDFCEATNIQMCRMDCGEPACPNGECAMRIGNCCDYSCFDNTLEMTKCPTNCPPPIPCPMPMVEENCHFLPPTPNNCGCQNSCGSVDCSQRNRVGENENCGGFMPYGICEDDLECVSTQEMIADAPGLCKRPCRVNEIRDGNGDCIQEIPWNCVSWYDGCNTCYVSEGQLGGCTMMMCFTQNEAYCMTYDTGELREGDLCYRFCEDGSRTTINRIYDCPRDTVCSVDHQEQVISIDNCRDGVRKCIHTGH</sequence>
<evidence type="ECO:0000313" key="1">
    <source>
        <dbReference type="EMBL" id="QHU23289.1"/>
    </source>
</evidence>
<accession>A0A6C0L0E6</accession>
<proteinExistence type="predicted"/>
<organism evidence="1">
    <name type="scientific">viral metagenome</name>
    <dbReference type="NCBI Taxonomy" id="1070528"/>
    <lineage>
        <taxon>unclassified sequences</taxon>
        <taxon>metagenomes</taxon>
        <taxon>organismal metagenomes</taxon>
    </lineage>
</organism>
<protein>
    <submittedName>
        <fullName evidence="1">Uncharacterized protein</fullName>
    </submittedName>
</protein>
<name>A0A6C0L0E6_9ZZZZ</name>